<dbReference type="GO" id="GO:0016020">
    <property type="term" value="C:membrane"/>
    <property type="evidence" value="ECO:0007669"/>
    <property type="project" value="UniProtKB-SubCell"/>
</dbReference>
<evidence type="ECO:0000256" key="9">
    <source>
        <dbReference type="ARBA" id="ARBA00023136"/>
    </source>
</evidence>
<evidence type="ECO:0000256" key="2">
    <source>
        <dbReference type="ARBA" id="ARBA00022448"/>
    </source>
</evidence>
<dbReference type="EMBL" id="UOFX01000081">
    <property type="protein sequence ID" value="VAX11126.1"/>
    <property type="molecule type" value="Genomic_DNA"/>
</dbReference>
<dbReference type="GO" id="GO:0022904">
    <property type="term" value="P:respiratory electron transport chain"/>
    <property type="evidence" value="ECO:0007669"/>
    <property type="project" value="InterPro"/>
</dbReference>
<feature type="transmembrane region" description="Helical" evidence="10">
    <location>
        <begin position="190"/>
        <end position="210"/>
    </location>
</feature>
<evidence type="ECO:0000259" key="12">
    <source>
        <dbReference type="PROSITE" id="PS51003"/>
    </source>
</evidence>
<keyword evidence="2" id="KW-0813">Transport</keyword>
<feature type="domain" description="Cytochrome b/b6 C-terminal region profile" evidence="12">
    <location>
        <begin position="213"/>
        <end position="340"/>
    </location>
</feature>
<feature type="transmembrane region" description="Helical" evidence="10">
    <location>
        <begin position="118"/>
        <end position="139"/>
    </location>
</feature>
<dbReference type="InterPro" id="IPR005798">
    <property type="entry name" value="Cyt_b/b6_C"/>
</dbReference>
<evidence type="ECO:0000256" key="10">
    <source>
        <dbReference type="SAM" id="Phobius"/>
    </source>
</evidence>
<feature type="transmembrane region" description="Helical" evidence="10">
    <location>
        <begin position="316"/>
        <end position="336"/>
    </location>
</feature>
<accession>A0A3B1AYG9</accession>
<dbReference type="AlphaFoldDB" id="A0A3B1AYG9"/>
<dbReference type="Gene3D" id="1.20.810.10">
    <property type="entry name" value="Cytochrome Bc1 Complex, Chain C"/>
    <property type="match status" value="1"/>
</dbReference>
<organism evidence="13">
    <name type="scientific">hydrothermal vent metagenome</name>
    <dbReference type="NCBI Taxonomy" id="652676"/>
    <lineage>
        <taxon>unclassified sequences</taxon>
        <taxon>metagenomes</taxon>
        <taxon>ecological metagenomes</taxon>
    </lineage>
</organism>
<dbReference type="InterPro" id="IPR027387">
    <property type="entry name" value="Cytb/b6-like_sf"/>
</dbReference>
<dbReference type="PROSITE" id="PS51002">
    <property type="entry name" value="CYTB_NTER"/>
    <property type="match status" value="1"/>
</dbReference>
<keyword evidence="5" id="KW-0479">Metal-binding</keyword>
<dbReference type="GO" id="GO:0016491">
    <property type="term" value="F:oxidoreductase activity"/>
    <property type="evidence" value="ECO:0007669"/>
    <property type="project" value="InterPro"/>
</dbReference>
<evidence type="ECO:0000256" key="6">
    <source>
        <dbReference type="ARBA" id="ARBA00022982"/>
    </source>
</evidence>
<evidence type="ECO:0000256" key="4">
    <source>
        <dbReference type="ARBA" id="ARBA00022692"/>
    </source>
</evidence>
<keyword evidence="6" id="KW-0249">Electron transport</keyword>
<proteinExistence type="predicted"/>
<dbReference type="GO" id="GO:0009055">
    <property type="term" value="F:electron transfer activity"/>
    <property type="evidence" value="ECO:0007669"/>
    <property type="project" value="InterPro"/>
</dbReference>
<evidence type="ECO:0000259" key="11">
    <source>
        <dbReference type="PROSITE" id="PS51002"/>
    </source>
</evidence>
<dbReference type="Pfam" id="PF00032">
    <property type="entry name" value="Cytochrom_B_C"/>
    <property type="match status" value="1"/>
</dbReference>
<dbReference type="Pfam" id="PF00033">
    <property type="entry name" value="Cytochrome_B"/>
    <property type="match status" value="1"/>
</dbReference>
<feature type="transmembrane region" description="Helical" evidence="10">
    <location>
        <begin position="231"/>
        <end position="249"/>
    </location>
</feature>
<dbReference type="PANTHER" id="PTHR19271">
    <property type="entry name" value="CYTOCHROME B"/>
    <property type="match status" value="1"/>
</dbReference>
<dbReference type="GO" id="GO:0046872">
    <property type="term" value="F:metal ion binding"/>
    <property type="evidence" value="ECO:0007669"/>
    <property type="project" value="UniProtKB-KW"/>
</dbReference>
<evidence type="ECO:0000256" key="3">
    <source>
        <dbReference type="ARBA" id="ARBA00022617"/>
    </source>
</evidence>
<keyword evidence="7 10" id="KW-1133">Transmembrane helix</keyword>
<evidence type="ECO:0000313" key="13">
    <source>
        <dbReference type="EMBL" id="VAX11126.1"/>
    </source>
</evidence>
<feature type="transmembrane region" description="Helical" evidence="10">
    <location>
        <begin position="41"/>
        <end position="60"/>
    </location>
</feature>
<evidence type="ECO:0000256" key="1">
    <source>
        <dbReference type="ARBA" id="ARBA00004141"/>
    </source>
</evidence>
<feature type="domain" description="Cytochrome b/b6 N-terminal region profile" evidence="11">
    <location>
        <begin position="1"/>
        <end position="215"/>
    </location>
</feature>
<gene>
    <name evidence="13" type="ORF">MNBD_GAMMA26-1333</name>
</gene>
<reference evidence="13" key="1">
    <citation type="submission" date="2018-06" db="EMBL/GenBank/DDBJ databases">
        <authorList>
            <person name="Zhirakovskaya E."/>
        </authorList>
    </citation>
    <scope>NUCLEOTIDE SEQUENCE</scope>
</reference>
<evidence type="ECO:0000256" key="7">
    <source>
        <dbReference type="ARBA" id="ARBA00022989"/>
    </source>
</evidence>
<comment type="subcellular location">
    <subcellularLocation>
        <location evidence="1">Membrane</location>
        <topology evidence="1">Multi-pass membrane protein</topology>
    </subcellularLocation>
</comment>
<name>A0A3B1AYG9_9ZZZZ</name>
<evidence type="ECO:0008006" key="14">
    <source>
        <dbReference type="Google" id="ProtNLM"/>
    </source>
</evidence>
<sequence length="340" mass="38332">METIEAQTAEKTFWQKVYDMVQEDVPDHLNRFSYCLGATPLILFVILAFTGILLTFYYIPFPGEAYNSIKTITEETYLGWFIRGVHQVTVNLMVAAMLLHIVRVFITRAYRDGGGLKWFLGAGLFFTVLAFGFTGYSLVYDNVSYWGMTVVTDMIRQIPVVGNPIFLLLRGGEDVNELTLLRLYDLHTKLLPLLIVLLIGAHVIAIRTLGFAKITNQQKTHPFFPGHGFKMLAITLMLLIVIVNMVAIFPPTVGDPANPLVVASDVSPPWYFSAIYRWIIIAPREAGLFSVFAFFAIFTIYPYIDRGFSDRGANMLRINLAIGVLVAIFFSTMTIWEALV</sequence>
<keyword evidence="9 10" id="KW-0472">Membrane</keyword>
<dbReference type="InterPro" id="IPR016174">
    <property type="entry name" value="Di-haem_cyt_TM"/>
</dbReference>
<dbReference type="PANTHER" id="PTHR19271:SF16">
    <property type="entry name" value="CYTOCHROME B"/>
    <property type="match status" value="1"/>
</dbReference>
<dbReference type="InterPro" id="IPR005797">
    <property type="entry name" value="Cyt_b/b6_N"/>
</dbReference>
<evidence type="ECO:0000256" key="8">
    <source>
        <dbReference type="ARBA" id="ARBA00023004"/>
    </source>
</evidence>
<keyword evidence="8" id="KW-0408">Iron</keyword>
<dbReference type="PROSITE" id="PS51003">
    <property type="entry name" value="CYTB_CTER"/>
    <property type="match status" value="1"/>
</dbReference>
<evidence type="ECO:0000256" key="5">
    <source>
        <dbReference type="ARBA" id="ARBA00022723"/>
    </source>
</evidence>
<dbReference type="SUPFAM" id="SSF81342">
    <property type="entry name" value="Transmembrane di-heme cytochromes"/>
    <property type="match status" value="1"/>
</dbReference>
<keyword evidence="3" id="KW-0349">Heme</keyword>
<protein>
    <recommendedName>
        <fullName evidence="14">Cytochrome b</fullName>
    </recommendedName>
</protein>
<keyword evidence="4 10" id="KW-0812">Transmembrane</keyword>
<feature type="transmembrane region" description="Helical" evidence="10">
    <location>
        <begin position="80"/>
        <end position="106"/>
    </location>
</feature>